<keyword evidence="2" id="KW-0472">Membrane</keyword>
<name>A0ABF7R071_BORT9</name>
<feature type="transmembrane region" description="Helical" evidence="2">
    <location>
        <begin position="172"/>
        <end position="196"/>
    </location>
</feature>
<accession>A0ABF7R071</accession>
<keyword evidence="1" id="KW-0175">Coiled coil</keyword>
<dbReference type="NCBIfam" id="NF040499">
    <property type="entry name" value="Bdr_N_group1"/>
    <property type="match status" value="1"/>
</dbReference>
<keyword evidence="2" id="KW-1133">Transmembrane helix</keyword>
<keyword evidence="2" id="KW-0812">Transmembrane</keyword>
<evidence type="ECO:0000313" key="4">
    <source>
        <dbReference type="Proteomes" id="UP000001205"/>
    </source>
</evidence>
<gene>
    <name evidence="3" type="primary">bdr3</name>
    <name evidence="3" type="ORF">BT0_T17</name>
</gene>
<proteinExistence type="predicted"/>
<dbReference type="AlphaFoldDB" id="A0ABF7R071"/>
<dbReference type="SUPFAM" id="SSF58113">
    <property type="entry name" value="Apolipoprotein A-I"/>
    <property type="match status" value="1"/>
</dbReference>
<evidence type="ECO:0000256" key="2">
    <source>
        <dbReference type="SAM" id="Phobius"/>
    </source>
</evidence>
<dbReference type="Proteomes" id="UP000001205">
    <property type="component" value="Plasmid lpT39"/>
</dbReference>
<dbReference type="EMBL" id="CP019368">
    <property type="protein sequence ID" value="ASJ27753.1"/>
    <property type="molecule type" value="Genomic_DNA"/>
</dbReference>
<evidence type="ECO:0000256" key="1">
    <source>
        <dbReference type="SAM" id="Coils"/>
    </source>
</evidence>
<geneLocation type="plasmid" evidence="3 4">
    <name>lpT39</name>
</geneLocation>
<keyword evidence="4" id="KW-1185">Reference proteome</keyword>
<organism evidence="3 4">
    <name type="scientific">Borrelia turicatae (strain 91E135)</name>
    <dbReference type="NCBI Taxonomy" id="314724"/>
    <lineage>
        <taxon>Bacteria</taxon>
        <taxon>Pseudomonadati</taxon>
        <taxon>Spirochaetota</taxon>
        <taxon>Spirochaetia</taxon>
        <taxon>Spirochaetales</taxon>
        <taxon>Borreliaceae</taxon>
        <taxon>Borrelia</taxon>
    </lineage>
</organism>
<reference evidence="3 4" key="1">
    <citation type="submission" date="2016-07" db="EMBL/GenBank/DDBJ databases">
        <title>Reassembled and rearranged: the organization and evolution of antigen-encoding plasmids in two relapsing fever Borrelia species.</title>
        <authorList>
            <person name="Barbour A.G."/>
            <person name="Dai Q."/>
            <person name="Miller S.C."/>
            <person name="Porcella S.F."/>
            <person name="Schwan T.G."/>
            <person name="Lopez J.E."/>
        </authorList>
    </citation>
    <scope>NUCLEOTIDE SEQUENCE [LARGE SCALE GENOMIC DNA]</scope>
    <source>
        <strain evidence="3 4">91E135</strain>
        <plasmid evidence="3 4">lpT39</plasmid>
    </source>
</reference>
<evidence type="ECO:0000313" key="3">
    <source>
        <dbReference type="EMBL" id="ASJ27753.1"/>
    </source>
</evidence>
<dbReference type="KEGG" id="btu:BT0_T17"/>
<sequence>MCVRASRSKLLCIYISRKVTITVKILYNNYIRSVFMGLSQPVVTQQMVIAELTKAGIKRDIAIDLSYRYYKNELTYKDIEFLKENFDIKLEKVEATLQTKIQRVETNLKSDIRDLDNKINTVENNLNTKIDTKFNDLDNKIDNVRSELKSDIKDLDTKIDVNKMELKSTLRLHGWMFGTLITLNIGIFLALMSLLVK</sequence>
<keyword evidence="3" id="KW-0614">Plasmid</keyword>
<dbReference type="Gene3D" id="1.20.120.20">
    <property type="entry name" value="Apolipoprotein"/>
    <property type="match status" value="1"/>
</dbReference>
<protein>
    <submittedName>
        <fullName evidence="3">Borrelia Direct Repeat protein 3</fullName>
    </submittedName>
</protein>
<feature type="coiled-coil region" evidence="1">
    <location>
        <begin position="105"/>
        <end position="132"/>
    </location>
</feature>